<proteinExistence type="predicted"/>
<evidence type="ECO:0000259" key="2">
    <source>
        <dbReference type="Pfam" id="PF04937"/>
    </source>
</evidence>
<gene>
    <name evidence="3" type="ORF">TRAPUB_13258</name>
</gene>
<name>A0A1M2VRP9_TRAPU</name>
<protein>
    <recommendedName>
        <fullName evidence="2">DUF659 domain-containing protein</fullName>
    </recommendedName>
</protein>
<feature type="region of interest" description="Disordered" evidence="1">
    <location>
        <begin position="1"/>
        <end position="32"/>
    </location>
</feature>
<dbReference type="AlphaFoldDB" id="A0A1M2VRP9"/>
<feature type="domain" description="DUF659" evidence="2">
    <location>
        <begin position="231"/>
        <end position="363"/>
    </location>
</feature>
<feature type="compositionally biased region" description="Polar residues" evidence="1">
    <location>
        <begin position="109"/>
        <end position="119"/>
    </location>
</feature>
<sequence>ESPKGVKRAELVDLSWSPKGKKRQGRPPCPENRALSVKCEHPVTKQLYYRCIAEECDWFATGNPQRARVLKHATHCRKLSATLRHQANTWTAKSSLGSQVGELKLAATSPSAATLNGNPSLRKEKSTAPTQKTLWAKKAGAFGGGAPEAEPKVKETGGLGEMSVALGRKEFCGRVNHRIVKLICVRGLVPKTLDTLEWKAFVIEASNARYTPTSSTTFVDLHVPAEAAQVRLLQIQELQQRDNLTLTYDGGTTRRPQSVYTIHITTPDRRVYFIEGDEASHERHTAEHIKTLILEVMTRVGVERFTGLCSDNTGNTRKARELLAKEFPFLMNLLDCCHHLHNTAKDITNLPDFKGFISNLRKIVKYFRKSTISATELAAARVEKGVFRGLQSIGKTRFATVYWSAESVRTCLGPLRQVVTSGRYSTKKLGFDPALLTEGNMASMNFERDLTQYTSILAPIARALKSLEAADATAADVFVFWHAIAASLRDLFGRPSEETGIDVELAQKITSIVNRRFKEVIDAAPSGAYFSTFFLNPSKFIHCYSKPTSMSFAIFVPPAHPNPNNGDGEDDSLKAPFPRVYFRVNVFLKTLLKADLESGNHPLLSDEFDAVDIVSEYRTQLLAYARGQWPFNKPLPENGGGRPVLEWWQALEHNPNARVLALLAIKLYSLAVNSMADERTASSFTWFNSAVRNRQLVRTLVDMIQVRQWYLQQ</sequence>
<dbReference type="OMA" id="HITTPDR"/>
<comment type="caution">
    <text evidence="3">The sequence shown here is derived from an EMBL/GenBank/DDBJ whole genome shotgun (WGS) entry which is preliminary data.</text>
</comment>
<reference evidence="3 4" key="1">
    <citation type="submission" date="2016-10" db="EMBL/GenBank/DDBJ databases">
        <title>Genome sequence of the basidiomycete white-rot fungus Trametes pubescens.</title>
        <authorList>
            <person name="Makela M.R."/>
            <person name="Granchi Z."/>
            <person name="Peng M."/>
            <person name="De Vries R.P."/>
            <person name="Grigoriev I."/>
            <person name="Riley R."/>
            <person name="Hilden K."/>
        </authorList>
    </citation>
    <scope>NUCLEOTIDE SEQUENCE [LARGE SCALE GENOMIC DNA]</scope>
    <source>
        <strain evidence="3 4">FBCC735</strain>
    </source>
</reference>
<feature type="region of interest" description="Disordered" evidence="1">
    <location>
        <begin position="109"/>
        <end position="128"/>
    </location>
</feature>
<accession>A0A1M2VRP9</accession>
<feature type="non-terminal residue" evidence="3">
    <location>
        <position position="1"/>
    </location>
</feature>
<dbReference type="Pfam" id="PF04937">
    <property type="entry name" value="DUF659"/>
    <property type="match status" value="1"/>
</dbReference>
<feature type="non-terminal residue" evidence="3">
    <location>
        <position position="713"/>
    </location>
</feature>
<dbReference type="EMBL" id="MNAD01000802">
    <property type="protein sequence ID" value="OJT10238.1"/>
    <property type="molecule type" value="Genomic_DNA"/>
</dbReference>
<organism evidence="3 4">
    <name type="scientific">Trametes pubescens</name>
    <name type="common">White-rot fungus</name>
    <dbReference type="NCBI Taxonomy" id="154538"/>
    <lineage>
        <taxon>Eukaryota</taxon>
        <taxon>Fungi</taxon>
        <taxon>Dikarya</taxon>
        <taxon>Basidiomycota</taxon>
        <taxon>Agaricomycotina</taxon>
        <taxon>Agaricomycetes</taxon>
        <taxon>Polyporales</taxon>
        <taxon>Polyporaceae</taxon>
        <taxon>Trametes</taxon>
    </lineage>
</organism>
<keyword evidence="4" id="KW-1185">Reference proteome</keyword>
<dbReference type="Proteomes" id="UP000184267">
    <property type="component" value="Unassembled WGS sequence"/>
</dbReference>
<evidence type="ECO:0000313" key="3">
    <source>
        <dbReference type="EMBL" id="OJT10238.1"/>
    </source>
</evidence>
<evidence type="ECO:0000313" key="4">
    <source>
        <dbReference type="Proteomes" id="UP000184267"/>
    </source>
</evidence>
<evidence type="ECO:0000256" key="1">
    <source>
        <dbReference type="SAM" id="MobiDB-lite"/>
    </source>
</evidence>
<dbReference type="InterPro" id="IPR007021">
    <property type="entry name" value="DUF659"/>
</dbReference>
<dbReference type="SUPFAM" id="SSF53098">
    <property type="entry name" value="Ribonuclease H-like"/>
    <property type="match status" value="1"/>
</dbReference>
<feature type="compositionally biased region" description="Basic and acidic residues" evidence="1">
    <location>
        <begin position="1"/>
        <end position="11"/>
    </location>
</feature>
<dbReference type="OrthoDB" id="2801221at2759"/>
<dbReference type="InterPro" id="IPR012337">
    <property type="entry name" value="RNaseH-like_sf"/>
</dbReference>